<proteinExistence type="inferred from homology"/>
<dbReference type="Gene3D" id="3.40.190.10">
    <property type="entry name" value="Periplasmic binding protein-like II"/>
    <property type="match status" value="2"/>
</dbReference>
<evidence type="ECO:0000256" key="10">
    <source>
        <dbReference type="ARBA" id="ARBA00033171"/>
    </source>
</evidence>
<sequence>MIMEWPVADAFWTPFLVAKDKGYYKDAGLDVTITPPPTVADTMKFLGTAQADMAFTTTLDVLFARDQDAPVVATGSYGGSNNWGLIAKAPFDLPQVKGKTVGIYNDAWSKAQLSLMLNSVGLKLSDVKLVTAADDTVPLLLQDKVDVITGVTNAESSEIRSTGGFDPFFMPARDHGAPNTPIFVVAGNTEWLKKNPDQARSFMAASIKGLDDAVQNPTAALEVFKKMYPSADMGFVTDAWNTTVGILKPQQPPFVQSDQQWEGLLKAAVDQGLVKSVGAPNTYWTNDYLPK</sequence>
<keyword evidence="8" id="KW-0784">Thiamine biosynthesis</keyword>
<evidence type="ECO:0000256" key="3">
    <source>
        <dbReference type="ARBA" id="ARBA00009406"/>
    </source>
</evidence>
<accession>A0A9X3C0B0</accession>
<comment type="caution">
    <text evidence="13">The sequence shown here is derived from an EMBL/GenBank/DDBJ whole genome shotgun (WGS) entry which is preliminary data.</text>
</comment>
<evidence type="ECO:0000256" key="11">
    <source>
        <dbReference type="ARBA" id="ARBA00048179"/>
    </source>
</evidence>
<reference evidence="13" key="2">
    <citation type="journal article" date="2022" name="BMC Genomics">
        <title>Comparative genome analysis of mycobacteria focusing on tRNA and non-coding RNA.</title>
        <authorList>
            <person name="Behra P.R.K."/>
            <person name="Pettersson B.M.F."/>
            <person name="Ramesh M."/>
            <person name="Das S."/>
            <person name="Dasgupta S."/>
            <person name="Kirsebom L.A."/>
        </authorList>
    </citation>
    <scope>NUCLEOTIDE SEQUENCE</scope>
    <source>
        <strain evidence="13">DSM 44838</strain>
    </source>
</reference>
<evidence type="ECO:0000256" key="2">
    <source>
        <dbReference type="ARBA" id="ARBA00004948"/>
    </source>
</evidence>
<comment type="catalytic activity">
    <reaction evidence="11">
        <text>N(6)-(pyridoxal phosphate)-L-lysyl-[4-amino-5-hydroxymethyl-2-methylpyrimidine phosphate synthase] + L-histidyl-[4-amino-5-hydroxymethyl-2-methylpyrimidine phosphate synthase] + 2 Fe(3+) + 4 H2O = L-lysyl-[4-amino-5-hydroxymethyl-2-methylpyrimidine phosphate synthase] + (2S)-2-amino-5-hydroxy-4-oxopentanoyl-[4-amino-5-hydroxymethyl-2-methylpyrimidine phosphate synthase] + 4-amino-2-methyl-5-(phosphooxymethyl)pyrimidine + 3-oxopropanoate + 2 Fe(2+) + 2 H(+)</text>
        <dbReference type="Rhea" id="RHEA:65756"/>
        <dbReference type="Rhea" id="RHEA-COMP:16892"/>
        <dbReference type="Rhea" id="RHEA-COMP:16893"/>
        <dbReference type="Rhea" id="RHEA-COMP:16894"/>
        <dbReference type="Rhea" id="RHEA-COMP:16895"/>
        <dbReference type="ChEBI" id="CHEBI:15377"/>
        <dbReference type="ChEBI" id="CHEBI:15378"/>
        <dbReference type="ChEBI" id="CHEBI:29033"/>
        <dbReference type="ChEBI" id="CHEBI:29034"/>
        <dbReference type="ChEBI" id="CHEBI:29969"/>
        <dbReference type="ChEBI" id="CHEBI:29979"/>
        <dbReference type="ChEBI" id="CHEBI:33190"/>
        <dbReference type="ChEBI" id="CHEBI:58354"/>
        <dbReference type="ChEBI" id="CHEBI:143915"/>
        <dbReference type="ChEBI" id="CHEBI:157692"/>
    </reaction>
    <physiologicalReaction direction="left-to-right" evidence="11">
        <dbReference type="Rhea" id="RHEA:65757"/>
    </physiologicalReaction>
</comment>
<dbReference type="PANTHER" id="PTHR31528:SF1">
    <property type="entry name" value="4-AMINO-5-HYDROXYMETHYL-2-METHYLPYRIMIDINE PHOSPHATE SYNTHASE THI11-RELATED"/>
    <property type="match status" value="1"/>
</dbReference>
<dbReference type="EMBL" id="JACKVK010000005">
    <property type="protein sequence ID" value="MCV7420503.1"/>
    <property type="molecule type" value="Genomic_DNA"/>
</dbReference>
<name>A0A9X3C0B0_9MYCO</name>
<keyword evidence="6" id="KW-0479">Metal-binding</keyword>
<dbReference type="InterPro" id="IPR027939">
    <property type="entry name" value="NMT1/THI5"/>
</dbReference>
<keyword evidence="9" id="KW-0408">Iron</keyword>
<dbReference type="GO" id="GO:0046872">
    <property type="term" value="F:metal ion binding"/>
    <property type="evidence" value="ECO:0007669"/>
    <property type="project" value="UniProtKB-KW"/>
</dbReference>
<evidence type="ECO:0000313" key="14">
    <source>
        <dbReference type="Proteomes" id="UP001141629"/>
    </source>
</evidence>
<feature type="domain" description="SsuA/THI5-like" evidence="12">
    <location>
        <begin position="13"/>
        <end position="220"/>
    </location>
</feature>
<evidence type="ECO:0000256" key="6">
    <source>
        <dbReference type="ARBA" id="ARBA00022723"/>
    </source>
</evidence>
<comment type="subunit">
    <text evidence="4">Homodimer.</text>
</comment>
<protein>
    <recommendedName>
        <fullName evidence="10">Thiamine pyrimidine synthase</fullName>
    </recommendedName>
</protein>
<dbReference type="Pfam" id="PF09084">
    <property type="entry name" value="NMT1"/>
    <property type="match status" value="1"/>
</dbReference>
<evidence type="ECO:0000259" key="12">
    <source>
        <dbReference type="Pfam" id="PF09084"/>
    </source>
</evidence>
<dbReference type="GO" id="GO:0009228">
    <property type="term" value="P:thiamine biosynthetic process"/>
    <property type="evidence" value="ECO:0007669"/>
    <property type="project" value="UniProtKB-KW"/>
</dbReference>
<dbReference type="Proteomes" id="UP001141629">
    <property type="component" value="Unassembled WGS sequence"/>
</dbReference>
<dbReference type="InterPro" id="IPR015168">
    <property type="entry name" value="SsuA/THI5"/>
</dbReference>
<evidence type="ECO:0000313" key="13">
    <source>
        <dbReference type="EMBL" id="MCV7420503.1"/>
    </source>
</evidence>
<reference evidence="13" key="1">
    <citation type="submission" date="2020-07" db="EMBL/GenBank/DDBJ databases">
        <authorList>
            <person name="Pettersson B.M.F."/>
            <person name="Behra P.R.K."/>
            <person name="Ramesh M."/>
            <person name="Das S."/>
            <person name="Dasgupta S."/>
            <person name="Kirsebom L.A."/>
        </authorList>
    </citation>
    <scope>NUCLEOTIDE SEQUENCE</scope>
    <source>
        <strain evidence="13">DSM 44838</strain>
    </source>
</reference>
<evidence type="ECO:0000256" key="5">
    <source>
        <dbReference type="ARBA" id="ARBA00022679"/>
    </source>
</evidence>
<gene>
    <name evidence="13" type="ORF">H7K45_08120</name>
</gene>
<dbReference type="AlphaFoldDB" id="A0A9X3C0B0"/>
<dbReference type="SUPFAM" id="SSF53850">
    <property type="entry name" value="Periplasmic binding protein-like II"/>
    <property type="match status" value="1"/>
</dbReference>
<dbReference type="PANTHER" id="PTHR31528">
    <property type="entry name" value="4-AMINO-5-HYDROXYMETHYL-2-METHYLPYRIMIDINE PHOSPHATE SYNTHASE THI11-RELATED"/>
    <property type="match status" value="1"/>
</dbReference>
<evidence type="ECO:0000256" key="8">
    <source>
        <dbReference type="ARBA" id="ARBA00022977"/>
    </source>
</evidence>
<evidence type="ECO:0000256" key="4">
    <source>
        <dbReference type="ARBA" id="ARBA00011738"/>
    </source>
</evidence>
<evidence type="ECO:0000256" key="1">
    <source>
        <dbReference type="ARBA" id="ARBA00003469"/>
    </source>
</evidence>
<comment type="function">
    <text evidence="1">Responsible for the formation of the pyrimidine heterocycle in the thiamine biosynthesis pathway. Catalyzes the formation of hydroxymethylpyrimidine phosphate (HMP-P) from histidine and pyridoxal phosphate (PLP). The protein uses PLP and the active site histidine to form HMP-P, generating an inactive enzyme. The enzyme can only undergo a single turnover, which suggests it is a suicide enzyme.</text>
</comment>
<evidence type="ECO:0000256" key="7">
    <source>
        <dbReference type="ARBA" id="ARBA00022898"/>
    </source>
</evidence>
<keyword evidence="14" id="KW-1185">Reference proteome</keyword>
<comment type="pathway">
    <text evidence="2">Cofactor biosynthesis; thiamine diphosphate biosynthesis.</text>
</comment>
<dbReference type="GO" id="GO:0016740">
    <property type="term" value="F:transferase activity"/>
    <property type="evidence" value="ECO:0007669"/>
    <property type="project" value="UniProtKB-KW"/>
</dbReference>
<comment type="similarity">
    <text evidence="3">Belongs to the NMT1/THI5 family.</text>
</comment>
<keyword evidence="7" id="KW-0663">Pyridoxal phosphate</keyword>
<evidence type="ECO:0000256" key="9">
    <source>
        <dbReference type="ARBA" id="ARBA00023004"/>
    </source>
</evidence>
<organism evidence="13 14">
    <name type="scientific">Mycobacterium yunnanensis</name>
    <dbReference type="NCBI Taxonomy" id="368477"/>
    <lineage>
        <taxon>Bacteria</taxon>
        <taxon>Bacillati</taxon>
        <taxon>Actinomycetota</taxon>
        <taxon>Actinomycetes</taxon>
        <taxon>Mycobacteriales</taxon>
        <taxon>Mycobacteriaceae</taxon>
        <taxon>Mycobacterium</taxon>
    </lineage>
</organism>
<keyword evidence="5" id="KW-0808">Transferase</keyword>